<evidence type="ECO:0000256" key="2">
    <source>
        <dbReference type="ARBA" id="ARBA00022448"/>
    </source>
</evidence>
<keyword evidence="5 7" id="KW-1133">Transmembrane helix</keyword>
<feature type="transmembrane region" description="Helical" evidence="7">
    <location>
        <begin position="12"/>
        <end position="30"/>
    </location>
</feature>
<comment type="subcellular location">
    <subcellularLocation>
        <location evidence="1 7">Cell membrane</location>
        <topology evidence="1 7">Multi-pass membrane protein</topology>
    </subcellularLocation>
</comment>
<dbReference type="InterPro" id="IPR035906">
    <property type="entry name" value="MetI-like_sf"/>
</dbReference>
<dbReference type="Pfam" id="PF00528">
    <property type="entry name" value="BPD_transp_1"/>
    <property type="match status" value="1"/>
</dbReference>
<dbReference type="SUPFAM" id="SSF161098">
    <property type="entry name" value="MetI-like"/>
    <property type="match status" value="1"/>
</dbReference>
<name>A0ABR9LQU6_9ACTN</name>
<keyword evidence="6 7" id="KW-0472">Membrane</keyword>
<evidence type="ECO:0000256" key="4">
    <source>
        <dbReference type="ARBA" id="ARBA00022692"/>
    </source>
</evidence>
<protein>
    <submittedName>
        <fullName evidence="9">Peptide/nickel transport system permease protein</fullName>
    </submittedName>
</protein>
<evidence type="ECO:0000256" key="6">
    <source>
        <dbReference type="ARBA" id="ARBA00023136"/>
    </source>
</evidence>
<evidence type="ECO:0000256" key="5">
    <source>
        <dbReference type="ARBA" id="ARBA00022989"/>
    </source>
</evidence>
<dbReference type="InterPro" id="IPR045621">
    <property type="entry name" value="BPD_transp_1_N"/>
</dbReference>
<dbReference type="InterPro" id="IPR000515">
    <property type="entry name" value="MetI-like"/>
</dbReference>
<feature type="domain" description="ABC transmembrane type-1" evidence="8">
    <location>
        <begin position="95"/>
        <end position="300"/>
    </location>
</feature>
<comment type="caution">
    <text evidence="9">The sequence shown here is derived from an EMBL/GenBank/DDBJ whole genome shotgun (WGS) entry which is preliminary data.</text>
</comment>
<accession>A0ABR9LQU6</accession>
<gene>
    <name evidence="9" type="ORF">H4W80_001267</name>
</gene>
<dbReference type="EMBL" id="JADBEK010000001">
    <property type="protein sequence ID" value="MBE1583009.1"/>
    <property type="molecule type" value="Genomic_DNA"/>
</dbReference>
<sequence length="315" mass="33411">MIHFLIRRLPSVLLVLVATTAIAFLLPRLAPGDPAAIAAGPEATAEQVAAIRVEMGLDRPLAEQYVHWMGGLLTGDLGQSLQFKRPVAELIGSRVESTFELTVAATILLVAVSLGLGIFAGSARSRLSRFTADASNTVLLAMPPFLFGLLLIILFGVVFRLLPISGEVAVLDDPVIGLQYLILPAVAMAVPMGGHVAMLVQSSMDNAWRQDYVDLAVAKGVPRRWITLRHVVRNSLGPAAVTIGMRFGDMLAGAVVIEMIFARNGIGQLGVSGVLSADYNLVQVIIVGTVLIAVVVQLLTEIAMAVLDPRVRLGA</sequence>
<evidence type="ECO:0000256" key="7">
    <source>
        <dbReference type="RuleBase" id="RU363032"/>
    </source>
</evidence>
<dbReference type="RefSeq" id="WP_192784182.1">
    <property type="nucleotide sequence ID" value="NZ_JADBEK010000001.1"/>
</dbReference>
<keyword evidence="4 7" id="KW-0812">Transmembrane</keyword>
<keyword evidence="10" id="KW-1185">Reference proteome</keyword>
<dbReference type="Proteomes" id="UP000633509">
    <property type="component" value="Unassembled WGS sequence"/>
</dbReference>
<evidence type="ECO:0000256" key="1">
    <source>
        <dbReference type="ARBA" id="ARBA00004651"/>
    </source>
</evidence>
<evidence type="ECO:0000313" key="9">
    <source>
        <dbReference type="EMBL" id="MBE1583009.1"/>
    </source>
</evidence>
<feature type="transmembrane region" description="Helical" evidence="7">
    <location>
        <begin position="281"/>
        <end position="307"/>
    </location>
</feature>
<feature type="transmembrane region" description="Helical" evidence="7">
    <location>
        <begin position="178"/>
        <end position="200"/>
    </location>
</feature>
<dbReference type="CDD" id="cd06261">
    <property type="entry name" value="TM_PBP2"/>
    <property type="match status" value="1"/>
</dbReference>
<organism evidence="9 10">
    <name type="scientific">Nonomuraea angiospora</name>
    <dbReference type="NCBI Taxonomy" id="46172"/>
    <lineage>
        <taxon>Bacteria</taxon>
        <taxon>Bacillati</taxon>
        <taxon>Actinomycetota</taxon>
        <taxon>Actinomycetes</taxon>
        <taxon>Streptosporangiales</taxon>
        <taxon>Streptosporangiaceae</taxon>
        <taxon>Nonomuraea</taxon>
    </lineage>
</organism>
<proteinExistence type="inferred from homology"/>
<reference evidence="9 10" key="1">
    <citation type="submission" date="2020-10" db="EMBL/GenBank/DDBJ databases">
        <title>Sequencing the genomes of 1000 actinobacteria strains.</title>
        <authorList>
            <person name="Klenk H.-P."/>
        </authorList>
    </citation>
    <scope>NUCLEOTIDE SEQUENCE [LARGE SCALE GENOMIC DNA]</scope>
    <source>
        <strain evidence="9 10">DSM 43173</strain>
    </source>
</reference>
<dbReference type="Pfam" id="PF19300">
    <property type="entry name" value="BPD_transp_1_N"/>
    <property type="match status" value="1"/>
</dbReference>
<dbReference type="PROSITE" id="PS50928">
    <property type="entry name" value="ABC_TM1"/>
    <property type="match status" value="1"/>
</dbReference>
<dbReference type="PANTHER" id="PTHR43163:SF6">
    <property type="entry name" value="DIPEPTIDE TRANSPORT SYSTEM PERMEASE PROTEIN DPPB-RELATED"/>
    <property type="match status" value="1"/>
</dbReference>
<dbReference type="Gene3D" id="1.10.3720.10">
    <property type="entry name" value="MetI-like"/>
    <property type="match status" value="1"/>
</dbReference>
<keyword evidence="3" id="KW-1003">Cell membrane</keyword>
<evidence type="ECO:0000256" key="3">
    <source>
        <dbReference type="ARBA" id="ARBA00022475"/>
    </source>
</evidence>
<feature type="transmembrane region" description="Helical" evidence="7">
    <location>
        <begin position="134"/>
        <end position="158"/>
    </location>
</feature>
<evidence type="ECO:0000313" key="10">
    <source>
        <dbReference type="Proteomes" id="UP000633509"/>
    </source>
</evidence>
<comment type="similarity">
    <text evidence="7">Belongs to the binding-protein-dependent transport system permease family.</text>
</comment>
<keyword evidence="2 7" id="KW-0813">Transport</keyword>
<feature type="transmembrane region" description="Helical" evidence="7">
    <location>
        <begin position="101"/>
        <end position="122"/>
    </location>
</feature>
<evidence type="ECO:0000259" key="8">
    <source>
        <dbReference type="PROSITE" id="PS50928"/>
    </source>
</evidence>
<dbReference type="PANTHER" id="PTHR43163">
    <property type="entry name" value="DIPEPTIDE TRANSPORT SYSTEM PERMEASE PROTEIN DPPB-RELATED"/>
    <property type="match status" value="1"/>
</dbReference>